<feature type="compositionally biased region" description="Polar residues" evidence="1">
    <location>
        <begin position="136"/>
        <end position="145"/>
    </location>
</feature>
<evidence type="ECO:0000256" key="2">
    <source>
        <dbReference type="SAM" id="SignalP"/>
    </source>
</evidence>
<feature type="compositionally biased region" description="Basic and acidic residues" evidence="1">
    <location>
        <begin position="39"/>
        <end position="71"/>
    </location>
</feature>
<evidence type="ECO:0000256" key="1">
    <source>
        <dbReference type="SAM" id="MobiDB-lite"/>
    </source>
</evidence>
<feature type="region of interest" description="Disordered" evidence="1">
    <location>
        <begin position="26"/>
        <end position="162"/>
    </location>
</feature>
<feature type="compositionally biased region" description="Polar residues" evidence="1">
    <location>
        <begin position="103"/>
        <end position="113"/>
    </location>
</feature>
<evidence type="ECO:0000313" key="3">
    <source>
        <dbReference type="EMBL" id="EFR31800.1"/>
    </source>
</evidence>
<feature type="compositionally biased region" description="Polar residues" evidence="1">
    <location>
        <begin position="153"/>
        <end position="162"/>
    </location>
</feature>
<feature type="signal peptide" evidence="2">
    <location>
        <begin position="1"/>
        <end position="24"/>
    </location>
</feature>
<dbReference type="STRING" id="908337.HMPREF9257_0227"/>
<dbReference type="RefSeq" id="WP_006417932.1">
    <property type="nucleotide sequence ID" value="NZ_AENN01000006.1"/>
</dbReference>
<dbReference type="Proteomes" id="UP000005990">
    <property type="component" value="Unassembled WGS sequence"/>
</dbReference>
<accession>E4KN14</accession>
<dbReference type="EMBL" id="AENN01000006">
    <property type="protein sequence ID" value="EFR31800.1"/>
    <property type="molecule type" value="Genomic_DNA"/>
</dbReference>
<feature type="chain" id="PRO_5003184773" evidence="2">
    <location>
        <begin position="25"/>
        <end position="263"/>
    </location>
</feature>
<comment type="caution">
    <text evidence="3">The sequence shown here is derived from an EMBL/GenBank/DDBJ whole genome shotgun (WGS) entry which is preliminary data.</text>
</comment>
<organism evidence="3 4">
    <name type="scientific">Eremococcus coleocola ACS-139-V-Col8</name>
    <dbReference type="NCBI Taxonomy" id="908337"/>
    <lineage>
        <taxon>Bacteria</taxon>
        <taxon>Bacillati</taxon>
        <taxon>Bacillota</taxon>
        <taxon>Bacilli</taxon>
        <taxon>Lactobacillales</taxon>
        <taxon>Aerococcaceae</taxon>
        <taxon>Eremococcus</taxon>
    </lineage>
</organism>
<reference evidence="3 4" key="1">
    <citation type="submission" date="2010-10" db="EMBL/GenBank/DDBJ databases">
        <authorList>
            <person name="Durkin A.S."/>
            <person name="Madupu R."/>
            <person name="Torralba M."/>
            <person name="Gillis M."/>
            <person name="Methe B."/>
            <person name="Sutton G."/>
            <person name="Nelson K.E."/>
        </authorList>
    </citation>
    <scope>NUCLEOTIDE SEQUENCE [LARGE SCALE GENOMIC DNA]</scope>
    <source>
        <strain evidence="3 4">ACS-139-V-Col8</strain>
    </source>
</reference>
<evidence type="ECO:0000313" key="4">
    <source>
        <dbReference type="Proteomes" id="UP000005990"/>
    </source>
</evidence>
<sequence>MSKKTHIIILTSFLFLFISVPALSAQESASSGANIENNVKNKDESNRNAESDQSDKTHMNEEERGSFEESFGKPSESGSTPPQPEPPKNYDEKNDDVTEGDETSGSNENPATDESQSASQEKESQSQESKPSPKSTNQDESSSNSDETKNKTNSDSSAIQTAPTLEVSLASLSKEDKELTRISQKLTHSLQKGIAPCLKPLAFFKLIAQRPQILFNAITDVQGAGNITMRQTLLQAKRYESQLGHPLNPAIILTYVYCLITEW</sequence>
<name>E4KN14_9LACT</name>
<feature type="compositionally biased region" description="Polar residues" evidence="1">
    <location>
        <begin position="26"/>
        <end position="38"/>
    </location>
</feature>
<protein>
    <submittedName>
        <fullName evidence="3">Uncharacterized protein</fullName>
    </submittedName>
</protein>
<keyword evidence="2" id="KW-0732">Signal</keyword>
<keyword evidence="4" id="KW-1185">Reference proteome</keyword>
<feature type="compositionally biased region" description="Low complexity" evidence="1">
    <location>
        <begin position="126"/>
        <end position="135"/>
    </location>
</feature>
<gene>
    <name evidence="3" type="ORF">HMPREF9257_0227</name>
</gene>
<proteinExistence type="predicted"/>
<dbReference type="AlphaFoldDB" id="E4KN14"/>